<keyword evidence="2" id="KW-1185">Reference proteome</keyword>
<dbReference type="Proteomes" id="UP000745859">
    <property type="component" value="Unassembled WGS sequence"/>
</dbReference>
<dbReference type="EMBL" id="JAASQL010000001">
    <property type="protein sequence ID" value="NIJ44685.1"/>
    <property type="molecule type" value="Genomic_DNA"/>
</dbReference>
<accession>A0ABX0U761</accession>
<evidence type="ECO:0000313" key="1">
    <source>
        <dbReference type="EMBL" id="NIJ44685.1"/>
    </source>
</evidence>
<reference evidence="1 2" key="1">
    <citation type="submission" date="2020-03" db="EMBL/GenBank/DDBJ databases">
        <title>Genomic Encyclopedia of Type Strains, Phase IV (KMG-IV): sequencing the most valuable type-strain genomes for metagenomic binning, comparative biology and taxonomic classification.</title>
        <authorList>
            <person name="Goeker M."/>
        </authorList>
    </citation>
    <scope>NUCLEOTIDE SEQUENCE [LARGE SCALE GENOMIC DNA]</scope>
    <source>
        <strain evidence="1 2">DSM 101599</strain>
    </source>
</reference>
<proteinExistence type="predicted"/>
<comment type="caution">
    <text evidence="1">The sequence shown here is derived from an EMBL/GenBank/DDBJ whole genome shotgun (WGS) entry which is preliminary data.</text>
</comment>
<gene>
    <name evidence="1" type="ORF">FHR24_001124</name>
</gene>
<sequence>MKILIVSLLFYSVSFCQSIPVDSSKIVSKQLQSINLNIKSNKNKQINDLEYLKKSLTNSPFIQGYKYNINLKQLETILPLQQLNNFIKNQNTSFFNSNLIQSSNTNVNLKGTVNVNGVTQVVTLKGILNDYNGHFTLQVSYRVGTNNIDYISKIVNEQYQNGLALKLKINFGK</sequence>
<name>A0ABX0U761_9FLAO</name>
<evidence type="ECO:0008006" key="3">
    <source>
        <dbReference type="Google" id="ProtNLM"/>
    </source>
</evidence>
<organism evidence="1 2">
    <name type="scientific">Wenyingzhuangia heitensis</name>
    <dbReference type="NCBI Taxonomy" id="1487859"/>
    <lineage>
        <taxon>Bacteria</taxon>
        <taxon>Pseudomonadati</taxon>
        <taxon>Bacteroidota</taxon>
        <taxon>Flavobacteriia</taxon>
        <taxon>Flavobacteriales</taxon>
        <taxon>Flavobacteriaceae</taxon>
        <taxon>Wenyingzhuangia</taxon>
    </lineage>
</organism>
<evidence type="ECO:0000313" key="2">
    <source>
        <dbReference type="Proteomes" id="UP000745859"/>
    </source>
</evidence>
<dbReference type="RefSeq" id="WP_167185146.1">
    <property type="nucleotide sequence ID" value="NZ_JAASQL010000001.1"/>
</dbReference>
<protein>
    <recommendedName>
        <fullName evidence="3">YceI-like domain-containing protein</fullName>
    </recommendedName>
</protein>